<dbReference type="EMBL" id="CP001045">
    <property type="protein sequence ID" value="ACC76076.1"/>
    <property type="molecule type" value="Genomic_DNA"/>
</dbReference>
<organism evidence="2 3">
    <name type="scientific">Paraburkholderia phymatum (strain DSM 17167 / CIP 108236 / LMG 21445 / STM815)</name>
    <name type="common">Burkholderia phymatum</name>
    <dbReference type="NCBI Taxonomy" id="391038"/>
    <lineage>
        <taxon>Bacteria</taxon>
        <taxon>Pseudomonadati</taxon>
        <taxon>Pseudomonadota</taxon>
        <taxon>Betaproteobacteria</taxon>
        <taxon>Burkholderiales</taxon>
        <taxon>Burkholderiaceae</taxon>
        <taxon>Paraburkholderia</taxon>
    </lineage>
</organism>
<dbReference type="Proteomes" id="UP000001192">
    <property type="component" value="Plasmid pBPHY01"/>
</dbReference>
<dbReference type="OrthoDB" id="9032050at2"/>
<keyword evidence="2" id="KW-0614">Plasmid</keyword>
<protein>
    <recommendedName>
        <fullName evidence="4">Transmembrane protein</fullName>
    </recommendedName>
</protein>
<accession>B2JU23</accession>
<keyword evidence="3" id="KW-1185">Reference proteome</keyword>
<dbReference type="RefSeq" id="WP_012406232.1">
    <property type="nucleotide sequence ID" value="NC_010625.1"/>
</dbReference>
<dbReference type="AlphaFoldDB" id="B2JU23"/>
<keyword evidence="1" id="KW-0812">Transmembrane</keyword>
<feature type="transmembrane region" description="Helical" evidence="1">
    <location>
        <begin position="261"/>
        <end position="282"/>
    </location>
</feature>
<keyword evidence="1" id="KW-1133">Transmembrane helix</keyword>
<proteinExistence type="predicted"/>
<evidence type="ECO:0000256" key="1">
    <source>
        <dbReference type="SAM" id="Phobius"/>
    </source>
</evidence>
<name>B2JU23_PARP8</name>
<evidence type="ECO:0008006" key="4">
    <source>
        <dbReference type="Google" id="ProtNLM"/>
    </source>
</evidence>
<evidence type="ECO:0000313" key="3">
    <source>
        <dbReference type="Proteomes" id="UP000001192"/>
    </source>
</evidence>
<feature type="transmembrane region" description="Helical" evidence="1">
    <location>
        <begin position="34"/>
        <end position="57"/>
    </location>
</feature>
<dbReference type="HOGENOM" id="CLU_926456_0_0_4"/>
<feature type="transmembrane region" description="Helical" evidence="1">
    <location>
        <begin position="198"/>
        <end position="214"/>
    </location>
</feature>
<keyword evidence="1" id="KW-0472">Membrane</keyword>
<feature type="transmembrane region" description="Helical" evidence="1">
    <location>
        <begin position="161"/>
        <end position="178"/>
    </location>
</feature>
<dbReference type="KEGG" id="bph:Bphy_7073"/>
<geneLocation type="plasmid" evidence="2 3">
    <name>pBPHY01</name>
</geneLocation>
<feature type="transmembrane region" description="Helical" evidence="1">
    <location>
        <begin position="77"/>
        <end position="94"/>
    </location>
</feature>
<reference evidence="3" key="1">
    <citation type="journal article" date="2014" name="Stand. Genomic Sci.">
        <title>Complete genome sequence of Burkholderia phymatum STM815(T), a broad host range and efficient nitrogen-fixing symbiont of Mimosa species.</title>
        <authorList>
            <person name="Moulin L."/>
            <person name="Klonowska A."/>
            <person name="Caroline B."/>
            <person name="Booth K."/>
            <person name="Vriezen J.A."/>
            <person name="Melkonian R."/>
            <person name="James E.K."/>
            <person name="Young J.P."/>
            <person name="Bena G."/>
            <person name="Hauser L."/>
            <person name="Land M."/>
            <person name="Kyrpides N."/>
            <person name="Bruce D."/>
            <person name="Chain P."/>
            <person name="Copeland A."/>
            <person name="Pitluck S."/>
            <person name="Woyke T."/>
            <person name="Lizotte-Waniewski M."/>
            <person name="Bristow J."/>
            <person name="Riley M."/>
        </authorList>
    </citation>
    <scope>NUCLEOTIDE SEQUENCE [LARGE SCALE GENOMIC DNA]</scope>
    <source>
        <strain evidence="3">DSM 17167 / CIP 108236 / LMG 21445 / STM815</strain>
        <plasmid evidence="3">Plasmid pBPHY01</plasmid>
    </source>
</reference>
<feature type="transmembrane region" description="Helical" evidence="1">
    <location>
        <begin position="101"/>
        <end position="117"/>
    </location>
</feature>
<evidence type="ECO:0000313" key="2">
    <source>
        <dbReference type="EMBL" id="ACC76076.1"/>
    </source>
</evidence>
<gene>
    <name evidence="2" type="ordered locus">Bphy_7073</name>
</gene>
<feature type="transmembrane region" description="Helical" evidence="1">
    <location>
        <begin position="123"/>
        <end position="140"/>
    </location>
</feature>
<sequence>MAELRSTKSQSKNITKFRCAMSLSFPKRHTTIRVVVSTVMLQSLHSLQLFSYLGFVYSRSWSAFKAAMPPQLLMCEAVWLASAIASLVAGIALFDRRKWGRPLYAWTLIVAHAWGLLTPFRLLSLISLPWSGVLIAILYNRQGRDFLAGHRNPGKLSARDCIRIGALAVSCSLHYLAMSFSVSRTGWLAMLMPNGRPLDLLFVAAVALFIGLALSPKGRRAWNCGVTLMVFSVSMAGQLIVNVATSTPLVRYLPPPFRFTAYPWSVMIPYTGMVALVAFALFQANRPHTPGPALEMPDFT</sequence>
<feature type="transmembrane region" description="Helical" evidence="1">
    <location>
        <begin position="221"/>
        <end position="241"/>
    </location>
</feature>